<dbReference type="AlphaFoldDB" id="A0AAJ1ID16"/>
<organism evidence="2 3">
    <name type="scientific">Candidatus Thalassospirochaeta sargassi</name>
    <dbReference type="NCBI Taxonomy" id="3119039"/>
    <lineage>
        <taxon>Bacteria</taxon>
        <taxon>Pseudomonadati</taxon>
        <taxon>Spirochaetota</taxon>
        <taxon>Spirochaetia</taxon>
        <taxon>Spirochaetales</taxon>
        <taxon>Spirochaetaceae</taxon>
        <taxon>Candidatus Thalassospirochaeta</taxon>
    </lineage>
</organism>
<name>A0AAJ1ID16_9SPIO</name>
<dbReference type="Proteomes" id="UP001221217">
    <property type="component" value="Unassembled WGS sequence"/>
</dbReference>
<reference evidence="2 3" key="1">
    <citation type="submission" date="2022-12" db="EMBL/GenBank/DDBJ databases">
        <title>Metagenome assembled genome from gulf of manar.</title>
        <authorList>
            <person name="Kohli P."/>
            <person name="Pk S."/>
            <person name="Venkata Ramana C."/>
            <person name="Sasikala C."/>
        </authorList>
    </citation>
    <scope>NUCLEOTIDE SEQUENCE [LARGE SCALE GENOMIC DNA]</scope>
    <source>
        <strain evidence="2">JB008</strain>
    </source>
</reference>
<keyword evidence="1" id="KW-1133">Transmembrane helix</keyword>
<evidence type="ECO:0000313" key="3">
    <source>
        <dbReference type="Proteomes" id="UP001221217"/>
    </source>
</evidence>
<dbReference type="EMBL" id="JAQQAL010000022">
    <property type="protein sequence ID" value="MDC7227062.1"/>
    <property type="molecule type" value="Genomic_DNA"/>
</dbReference>
<keyword evidence="1" id="KW-0812">Transmembrane</keyword>
<evidence type="ECO:0000256" key="1">
    <source>
        <dbReference type="SAM" id="Phobius"/>
    </source>
</evidence>
<gene>
    <name evidence="2" type="ORF">PQJ61_09905</name>
</gene>
<keyword evidence="1" id="KW-0472">Membrane</keyword>
<feature type="transmembrane region" description="Helical" evidence="1">
    <location>
        <begin position="7"/>
        <end position="25"/>
    </location>
</feature>
<proteinExistence type="predicted"/>
<comment type="caution">
    <text evidence="2">The sequence shown here is derived from an EMBL/GenBank/DDBJ whole genome shotgun (WGS) entry which is preliminary data.</text>
</comment>
<sequence length="126" mass="14336">MKVRKHRIFYIILVVLMIIDVYSIFNAGNPNSIIRNIVPDPGWDFLITAIISLLIVVNVGIMSSLNGNATDPVYLSLLENKAYIEKLREKGKNDQEIALSFISKLNESNLGKKIAYRKAIKYLKRI</sequence>
<accession>A0AAJ1ID16</accession>
<evidence type="ECO:0000313" key="2">
    <source>
        <dbReference type="EMBL" id="MDC7227062.1"/>
    </source>
</evidence>
<feature type="transmembrane region" description="Helical" evidence="1">
    <location>
        <begin position="45"/>
        <end position="65"/>
    </location>
</feature>
<protein>
    <submittedName>
        <fullName evidence="2">Uncharacterized protein</fullName>
    </submittedName>
</protein>